<organism evidence="2 3">
    <name type="scientific">Trifolium medium</name>
    <dbReference type="NCBI Taxonomy" id="97028"/>
    <lineage>
        <taxon>Eukaryota</taxon>
        <taxon>Viridiplantae</taxon>
        <taxon>Streptophyta</taxon>
        <taxon>Embryophyta</taxon>
        <taxon>Tracheophyta</taxon>
        <taxon>Spermatophyta</taxon>
        <taxon>Magnoliopsida</taxon>
        <taxon>eudicotyledons</taxon>
        <taxon>Gunneridae</taxon>
        <taxon>Pentapetalae</taxon>
        <taxon>rosids</taxon>
        <taxon>fabids</taxon>
        <taxon>Fabales</taxon>
        <taxon>Fabaceae</taxon>
        <taxon>Papilionoideae</taxon>
        <taxon>50 kb inversion clade</taxon>
        <taxon>NPAAA clade</taxon>
        <taxon>Hologalegina</taxon>
        <taxon>IRL clade</taxon>
        <taxon>Trifolieae</taxon>
        <taxon>Trifolium</taxon>
    </lineage>
</organism>
<dbReference type="Proteomes" id="UP000265520">
    <property type="component" value="Unassembled WGS sequence"/>
</dbReference>
<name>A0A392QWF7_9FABA</name>
<reference evidence="2 3" key="1">
    <citation type="journal article" date="2018" name="Front. Plant Sci.">
        <title>Red Clover (Trifolium pratense) and Zigzag Clover (T. medium) - A Picture of Genomic Similarities and Differences.</title>
        <authorList>
            <person name="Dluhosova J."/>
            <person name="Istvanek J."/>
            <person name="Nedelnik J."/>
            <person name="Repkova J."/>
        </authorList>
    </citation>
    <scope>NUCLEOTIDE SEQUENCE [LARGE SCALE GENOMIC DNA]</scope>
    <source>
        <strain evidence="3">cv. 10/8</strain>
        <tissue evidence="2">Leaf</tissue>
    </source>
</reference>
<dbReference type="EMBL" id="LXQA010165079">
    <property type="protein sequence ID" value="MCI28339.1"/>
    <property type="molecule type" value="Genomic_DNA"/>
</dbReference>
<evidence type="ECO:0000313" key="3">
    <source>
        <dbReference type="Proteomes" id="UP000265520"/>
    </source>
</evidence>
<proteinExistence type="predicted"/>
<dbReference type="AlphaFoldDB" id="A0A392QWF7"/>
<protein>
    <submittedName>
        <fullName evidence="2">Uncharacterized protein</fullName>
    </submittedName>
</protein>
<accession>A0A392QWF7</accession>
<comment type="caution">
    <text evidence="2">The sequence shown here is derived from an EMBL/GenBank/DDBJ whole genome shotgun (WGS) entry which is preliminary data.</text>
</comment>
<sequence>MVRGRVRPTPCIESLPNKGGQAACPVECSGNGSASPNVDDPPAALS</sequence>
<evidence type="ECO:0000313" key="2">
    <source>
        <dbReference type="EMBL" id="MCI28339.1"/>
    </source>
</evidence>
<feature type="region of interest" description="Disordered" evidence="1">
    <location>
        <begin position="1"/>
        <end position="23"/>
    </location>
</feature>
<evidence type="ECO:0000256" key="1">
    <source>
        <dbReference type="SAM" id="MobiDB-lite"/>
    </source>
</evidence>
<keyword evidence="3" id="KW-1185">Reference proteome</keyword>